<dbReference type="InterPro" id="IPR042120">
    <property type="entry name" value="MutL_C_dimsub"/>
</dbReference>
<sequence>MKNESGSWYLSSVPYIFDKPANAAFLTDMLDMIHTEKLANVYDSKLMSIATMACKAAVKAGDKISVGEAEEMVEKLLSLKNPFSCPHGRPTIIEMTEYELEKKFKRIQ</sequence>
<dbReference type="Gene3D" id="3.30.1540.20">
    <property type="entry name" value="MutL, C-terminal domain, dimerisation subdomain"/>
    <property type="match status" value="1"/>
</dbReference>
<accession>A0A645I9Y0</accession>
<name>A0A645I9Y0_9ZZZZ</name>
<organism evidence="1">
    <name type="scientific">bioreactor metagenome</name>
    <dbReference type="NCBI Taxonomy" id="1076179"/>
    <lineage>
        <taxon>unclassified sequences</taxon>
        <taxon>metagenomes</taxon>
        <taxon>ecological metagenomes</taxon>
    </lineage>
</organism>
<dbReference type="EMBL" id="VSSQ01110025">
    <property type="protein sequence ID" value="MPN48058.1"/>
    <property type="molecule type" value="Genomic_DNA"/>
</dbReference>
<protein>
    <submittedName>
        <fullName evidence="1">DNA mismatch repair protein MutL</fullName>
    </submittedName>
</protein>
<dbReference type="InterPro" id="IPR037198">
    <property type="entry name" value="MutL_C_sf"/>
</dbReference>
<evidence type="ECO:0000313" key="1">
    <source>
        <dbReference type="EMBL" id="MPN48058.1"/>
    </source>
</evidence>
<reference evidence="1" key="1">
    <citation type="submission" date="2019-08" db="EMBL/GenBank/DDBJ databases">
        <authorList>
            <person name="Kucharzyk K."/>
            <person name="Murdoch R.W."/>
            <person name="Higgins S."/>
            <person name="Loffler F."/>
        </authorList>
    </citation>
    <scope>NUCLEOTIDE SEQUENCE</scope>
</reference>
<dbReference type="SUPFAM" id="SSF118116">
    <property type="entry name" value="DNA mismatch repair protein MutL"/>
    <property type="match status" value="1"/>
</dbReference>
<gene>
    <name evidence="1" type="primary">mutL_46</name>
    <name evidence="1" type="ORF">SDC9_195662</name>
</gene>
<dbReference type="AlphaFoldDB" id="A0A645I9Y0"/>
<proteinExistence type="predicted"/>
<comment type="caution">
    <text evidence="1">The sequence shown here is derived from an EMBL/GenBank/DDBJ whole genome shotgun (WGS) entry which is preliminary data.</text>
</comment>
<dbReference type="InterPro" id="IPR042121">
    <property type="entry name" value="MutL_C_regsub"/>
</dbReference>
<dbReference type="Gene3D" id="3.30.1370.100">
    <property type="entry name" value="MutL, C-terminal domain, regulatory subdomain"/>
    <property type="match status" value="1"/>
</dbReference>